<evidence type="ECO:0000313" key="2">
    <source>
        <dbReference type="Proteomes" id="UP000238701"/>
    </source>
</evidence>
<dbReference type="PANTHER" id="PTHR39624">
    <property type="entry name" value="PROTEIN INVOLVED IN RIMO-MEDIATED BETA-METHYLTHIOLATION OF RIBOSOMAL PROTEIN S12 YCAO"/>
    <property type="match status" value="1"/>
</dbReference>
<reference evidence="2" key="1">
    <citation type="submission" date="2018-02" db="EMBL/GenBank/DDBJ databases">
        <authorList>
            <person name="Hausmann B."/>
        </authorList>
    </citation>
    <scope>NUCLEOTIDE SEQUENCE [LARGE SCALE GENOMIC DNA]</scope>
    <source>
        <strain evidence="2">Peat soil MAG SbA1</strain>
    </source>
</reference>
<proteinExistence type="predicted"/>
<dbReference type="EMBL" id="OMOD01000190">
    <property type="protein sequence ID" value="SPF49475.1"/>
    <property type="molecule type" value="Genomic_DNA"/>
</dbReference>
<dbReference type="SUPFAM" id="SSF82784">
    <property type="entry name" value="OsmC-like"/>
    <property type="match status" value="1"/>
</dbReference>
<name>A0A2U3LC22_9BACT</name>
<dbReference type="OrthoDB" id="1433018at2"/>
<sequence length="136" mass="15094">MEVTVEHLGAVQFEIKARQHSIACDQPPENGGHDEGMTPPELLLASLGSCAGFYAAQYLRKHKLATEGTRVRVTADKVKDPARMENFRIDIDVPIELSDRHRAGVEESVHHCLIHNTLEHPPRIAIEIKDSVKSAV</sequence>
<protein>
    <submittedName>
        <fullName evidence="1">OsmC-like protein</fullName>
    </submittedName>
</protein>
<dbReference type="Pfam" id="PF02566">
    <property type="entry name" value="OsmC"/>
    <property type="match status" value="1"/>
</dbReference>
<accession>A0A2U3LC22</accession>
<organism evidence="1 2">
    <name type="scientific">Candidatus Sulfotelmatobacter kueseliae</name>
    <dbReference type="NCBI Taxonomy" id="2042962"/>
    <lineage>
        <taxon>Bacteria</taxon>
        <taxon>Pseudomonadati</taxon>
        <taxon>Acidobacteriota</taxon>
        <taxon>Terriglobia</taxon>
        <taxon>Terriglobales</taxon>
        <taxon>Candidatus Korobacteraceae</taxon>
        <taxon>Candidatus Sulfotelmatobacter</taxon>
    </lineage>
</organism>
<dbReference type="InterPro" id="IPR003718">
    <property type="entry name" value="OsmC/Ohr_fam"/>
</dbReference>
<dbReference type="AlphaFoldDB" id="A0A2U3LC22"/>
<gene>
    <name evidence="1" type="ORF">SBA1_910023</name>
</gene>
<dbReference type="PANTHER" id="PTHR39624:SF2">
    <property type="entry name" value="OSMC-LIKE PROTEIN"/>
    <property type="match status" value="1"/>
</dbReference>
<dbReference type="InterPro" id="IPR015946">
    <property type="entry name" value="KH_dom-like_a/b"/>
</dbReference>
<evidence type="ECO:0000313" key="1">
    <source>
        <dbReference type="EMBL" id="SPF49475.1"/>
    </source>
</evidence>
<dbReference type="Proteomes" id="UP000238701">
    <property type="component" value="Unassembled WGS sequence"/>
</dbReference>
<dbReference type="InterPro" id="IPR036102">
    <property type="entry name" value="OsmC/Ohrsf"/>
</dbReference>
<dbReference type="Gene3D" id="3.30.300.20">
    <property type="match status" value="1"/>
</dbReference>